<keyword evidence="2 7" id="KW-0645">Protease</keyword>
<evidence type="ECO:0000256" key="6">
    <source>
        <dbReference type="ARBA" id="ARBA00044538"/>
    </source>
</evidence>
<keyword evidence="8" id="KW-1185">Reference proteome</keyword>
<evidence type="ECO:0000256" key="4">
    <source>
        <dbReference type="ARBA" id="ARBA00022807"/>
    </source>
</evidence>
<keyword evidence="3" id="KW-0378">Hydrolase</keyword>
<dbReference type="Gene3D" id="3.30.70.1490">
    <property type="entry name" value="Cysteine protease Prp"/>
    <property type="match status" value="1"/>
</dbReference>
<organism evidence="7 8">
    <name type="scientific">Alicyclobacillus fastidiosus</name>
    <dbReference type="NCBI Taxonomy" id="392011"/>
    <lineage>
        <taxon>Bacteria</taxon>
        <taxon>Bacillati</taxon>
        <taxon>Bacillota</taxon>
        <taxon>Bacilli</taxon>
        <taxon>Bacillales</taxon>
        <taxon>Alicyclobacillaceae</taxon>
        <taxon>Alicyclobacillus</taxon>
    </lineage>
</organism>
<evidence type="ECO:0000313" key="7">
    <source>
        <dbReference type="EMBL" id="MFB5191113.1"/>
    </source>
</evidence>
<evidence type="ECO:0000256" key="2">
    <source>
        <dbReference type="ARBA" id="ARBA00022670"/>
    </source>
</evidence>
<dbReference type="SUPFAM" id="SSF118010">
    <property type="entry name" value="TM1457-like"/>
    <property type="match status" value="1"/>
</dbReference>
<comment type="similarity">
    <text evidence="5">Belongs to the Prp family.</text>
</comment>
<proteinExistence type="inferred from homology"/>
<dbReference type="InterPro" id="IPR036764">
    <property type="entry name" value="Peptidase_Prp_sf"/>
</dbReference>
<sequence length="108" mass="11807">MIKFEILQQRDSVAGFRVKGHAGYADSGSDIVCAAVSVLVYNAINSCERFAGVALDVKDAGETLTCQLPLHPSESVRLLINSLFYGVEQVAEQYPEFVRLQTTNIAKL</sequence>
<accession>A0ABV5AFR7</accession>
<dbReference type="PANTHER" id="PTHR39178:SF1">
    <property type="entry name" value="RIBOSOMAL-PROCESSING CYSTEINE PROTEASE PRP"/>
    <property type="match status" value="1"/>
</dbReference>
<keyword evidence="4" id="KW-0788">Thiol protease</keyword>
<gene>
    <name evidence="7" type="ORF">KKP3000_004617</name>
</gene>
<dbReference type="PANTHER" id="PTHR39178">
    <property type="entry name" value="HYPOTHETICAL RIBOSOME-ASSOCIATED PROTEIN"/>
    <property type="match status" value="1"/>
</dbReference>
<dbReference type="EMBL" id="JBDXSU010000009">
    <property type="protein sequence ID" value="MFB5191113.1"/>
    <property type="molecule type" value="Genomic_DNA"/>
</dbReference>
<name>A0ABV5AFR7_9BACL</name>
<evidence type="ECO:0000256" key="3">
    <source>
        <dbReference type="ARBA" id="ARBA00022801"/>
    </source>
</evidence>
<evidence type="ECO:0000256" key="5">
    <source>
        <dbReference type="ARBA" id="ARBA00044503"/>
    </source>
</evidence>
<dbReference type="Proteomes" id="UP001579974">
    <property type="component" value="Unassembled WGS sequence"/>
</dbReference>
<dbReference type="CDD" id="cd16332">
    <property type="entry name" value="Prp-like"/>
    <property type="match status" value="1"/>
</dbReference>
<comment type="caution">
    <text evidence="7">The sequence shown here is derived from an EMBL/GenBank/DDBJ whole genome shotgun (WGS) entry which is preliminary data.</text>
</comment>
<reference evidence="7 8" key="1">
    <citation type="journal article" date="2024" name="Int. J. Mol. Sci.">
        <title>Exploration of Alicyclobacillus spp. Genome in Search of Antibiotic Resistance.</title>
        <authorList>
            <person name="Bucka-Kolendo J."/>
            <person name="Kiousi D.E."/>
            <person name="Dekowska A."/>
            <person name="Mikolajczuk-Szczyrba A."/>
            <person name="Karadedos D.M."/>
            <person name="Michael P."/>
            <person name="Galanis A."/>
            <person name="Sokolowska B."/>
        </authorList>
    </citation>
    <scope>NUCLEOTIDE SEQUENCE [LARGE SCALE GENOMIC DNA]</scope>
    <source>
        <strain evidence="7 8">KKP 3000</strain>
    </source>
</reference>
<keyword evidence="1" id="KW-0690">Ribosome biogenesis</keyword>
<evidence type="ECO:0000256" key="1">
    <source>
        <dbReference type="ARBA" id="ARBA00022517"/>
    </source>
</evidence>
<dbReference type="GO" id="GO:0008233">
    <property type="term" value="F:peptidase activity"/>
    <property type="evidence" value="ECO:0007669"/>
    <property type="project" value="UniProtKB-KW"/>
</dbReference>
<dbReference type="GO" id="GO:0006508">
    <property type="term" value="P:proteolysis"/>
    <property type="evidence" value="ECO:0007669"/>
    <property type="project" value="UniProtKB-KW"/>
</dbReference>
<protein>
    <recommendedName>
        <fullName evidence="6">Ribosomal processing cysteine protease Prp</fullName>
    </recommendedName>
</protein>
<dbReference type="Pfam" id="PF04327">
    <property type="entry name" value="Peptidase_Prp"/>
    <property type="match status" value="1"/>
</dbReference>
<dbReference type="RefSeq" id="WP_275476571.1">
    <property type="nucleotide sequence ID" value="NZ_CP162940.1"/>
</dbReference>
<evidence type="ECO:0000313" key="8">
    <source>
        <dbReference type="Proteomes" id="UP001579974"/>
    </source>
</evidence>
<dbReference type="InterPro" id="IPR007422">
    <property type="entry name" value="Peptidase_Prp"/>
</dbReference>